<dbReference type="EMBL" id="KN731028">
    <property type="protein sequence ID" value="KIH60362.1"/>
    <property type="molecule type" value="Genomic_DNA"/>
</dbReference>
<evidence type="ECO:0000259" key="1">
    <source>
        <dbReference type="Pfam" id="PF21517"/>
    </source>
</evidence>
<dbReference type="InterPro" id="IPR036388">
    <property type="entry name" value="WH-like_DNA-bd_sf"/>
</dbReference>
<evidence type="ECO:0000313" key="2">
    <source>
        <dbReference type="EMBL" id="KIH60362.1"/>
    </source>
</evidence>
<sequence>MQIDGSPSPQLACTRIANGGSHIFLDIRSGTSLSTEERGQIRLLNDGELSDGAIGKSKHLTAHDERQICKQGSNGCLSLKQIRAELKLPVSNSTVWKAPQRKENAVREITKKVPRLTCL</sequence>
<proteinExistence type="predicted"/>
<organism evidence="2 3">
    <name type="scientific">Ancylostoma duodenale</name>
    <dbReference type="NCBI Taxonomy" id="51022"/>
    <lineage>
        <taxon>Eukaryota</taxon>
        <taxon>Metazoa</taxon>
        <taxon>Ecdysozoa</taxon>
        <taxon>Nematoda</taxon>
        <taxon>Chromadorea</taxon>
        <taxon>Rhabditida</taxon>
        <taxon>Rhabditina</taxon>
        <taxon>Rhabditomorpha</taxon>
        <taxon>Strongyloidea</taxon>
        <taxon>Ancylostomatidae</taxon>
        <taxon>Ancylostomatinae</taxon>
        <taxon>Ancylostoma</taxon>
    </lineage>
</organism>
<dbReference type="Pfam" id="PF21517">
    <property type="entry name" value="HTH_Tnp_Tc3_2_like"/>
    <property type="match status" value="1"/>
</dbReference>
<keyword evidence="3" id="KW-1185">Reference proteome</keyword>
<dbReference type="InterPro" id="IPR048703">
    <property type="entry name" value="Tnp_Tc3-like_HTH"/>
</dbReference>
<name>A0A0C2DD87_9BILA</name>
<gene>
    <name evidence="2" type="ORF">ANCDUO_09391</name>
</gene>
<dbReference type="OrthoDB" id="5823189at2759"/>
<dbReference type="Gene3D" id="1.10.10.10">
    <property type="entry name" value="Winged helix-like DNA-binding domain superfamily/Winged helix DNA-binding domain"/>
    <property type="match status" value="1"/>
</dbReference>
<dbReference type="AlphaFoldDB" id="A0A0C2DD87"/>
<reference evidence="2 3" key="1">
    <citation type="submission" date="2013-12" db="EMBL/GenBank/DDBJ databases">
        <title>Draft genome of the parsitic nematode Ancylostoma duodenale.</title>
        <authorList>
            <person name="Mitreva M."/>
        </authorList>
    </citation>
    <scope>NUCLEOTIDE SEQUENCE [LARGE SCALE GENOMIC DNA]</scope>
    <source>
        <strain evidence="2 3">Zhejiang</strain>
    </source>
</reference>
<feature type="domain" description="Transposable element Tc3 transposase-like DNA-binding HTH" evidence="1">
    <location>
        <begin position="63"/>
        <end position="100"/>
    </location>
</feature>
<accession>A0A0C2DD87</accession>
<protein>
    <recommendedName>
        <fullName evidence="1">Transposable element Tc3 transposase-like DNA-binding HTH domain-containing protein</fullName>
    </recommendedName>
</protein>
<dbReference type="Proteomes" id="UP000054047">
    <property type="component" value="Unassembled WGS sequence"/>
</dbReference>
<evidence type="ECO:0000313" key="3">
    <source>
        <dbReference type="Proteomes" id="UP000054047"/>
    </source>
</evidence>